<evidence type="ECO:0000259" key="3">
    <source>
        <dbReference type="Pfam" id="PF05649"/>
    </source>
</evidence>
<dbReference type="GO" id="GO:0016485">
    <property type="term" value="P:protein processing"/>
    <property type="evidence" value="ECO:0007669"/>
    <property type="project" value="TreeGrafter"/>
</dbReference>
<sequence>LVNAYKFHNADLRKFLEEEMILDKNVCYTPECRAAADDLKASLNMSANPCDDFYEFTCGGWIKNHPVPSTESHWNQFNVVTMKLNLQLKDILEMADDPEDPTPVKLARRSYLACMDLENVESQELLPLVTLLNRFGGWPMTKRMWSHHGFHWQKMVTELTRWYGVTPIIYMYVAP</sequence>
<dbReference type="AlphaFoldDB" id="A0A1B6CP39"/>
<evidence type="ECO:0000256" key="2">
    <source>
        <dbReference type="ARBA" id="ARBA00007357"/>
    </source>
</evidence>
<comment type="similarity">
    <text evidence="2">Belongs to the peptidase M13 family.</text>
</comment>
<organism evidence="4">
    <name type="scientific">Clastoptera arizonana</name>
    <name type="common">Arizona spittle bug</name>
    <dbReference type="NCBI Taxonomy" id="38151"/>
    <lineage>
        <taxon>Eukaryota</taxon>
        <taxon>Metazoa</taxon>
        <taxon>Ecdysozoa</taxon>
        <taxon>Arthropoda</taxon>
        <taxon>Hexapoda</taxon>
        <taxon>Insecta</taxon>
        <taxon>Pterygota</taxon>
        <taxon>Neoptera</taxon>
        <taxon>Paraneoptera</taxon>
        <taxon>Hemiptera</taxon>
        <taxon>Auchenorrhyncha</taxon>
        <taxon>Cercopoidea</taxon>
        <taxon>Clastopteridae</taxon>
        <taxon>Clastoptera</taxon>
    </lineage>
</organism>
<dbReference type="GO" id="GO:0005886">
    <property type="term" value="C:plasma membrane"/>
    <property type="evidence" value="ECO:0007669"/>
    <property type="project" value="UniProtKB-SubCell"/>
</dbReference>
<proteinExistence type="inferred from homology"/>
<evidence type="ECO:0000256" key="1">
    <source>
        <dbReference type="ARBA" id="ARBA00004401"/>
    </source>
</evidence>
<dbReference type="SUPFAM" id="SSF55486">
    <property type="entry name" value="Metalloproteases ('zincins'), catalytic domain"/>
    <property type="match status" value="1"/>
</dbReference>
<protein>
    <recommendedName>
        <fullName evidence="3">Peptidase M13 N-terminal domain-containing protein</fullName>
    </recommendedName>
</protein>
<dbReference type="Gene3D" id="1.10.1380.10">
    <property type="entry name" value="Neutral endopeptidase , domain2"/>
    <property type="match status" value="1"/>
</dbReference>
<dbReference type="PROSITE" id="PS51885">
    <property type="entry name" value="NEPRILYSIN"/>
    <property type="match status" value="1"/>
</dbReference>
<accession>A0A1B6CP39</accession>
<feature type="non-terminal residue" evidence="4">
    <location>
        <position position="1"/>
    </location>
</feature>
<dbReference type="Pfam" id="PF05649">
    <property type="entry name" value="Peptidase_M13_N"/>
    <property type="match status" value="1"/>
</dbReference>
<dbReference type="PANTHER" id="PTHR11733">
    <property type="entry name" value="ZINC METALLOPROTEASE FAMILY M13 NEPRILYSIN-RELATED"/>
    <property type="match status" value="1"/>
</dbReference>
<evidence type="ECO:0000313" key="4">
    <source>
        <dbReference type="EMBL" id="JAS15257.1"/>
    </source>
</evidence>
<feature type="non-terminal residue" evidence="4">
    <location>
        <position position="175"/>
    </location>
</feature>
<dbReference type="PANTHER" id="PTHR11733:SF167">
    <property type="entry name" value="FI17812P1-RELATED"/>
    <property type="match status" value="1"/>
</dbReference>
<dbReference type="InterPro" id="IPR042089">
    <property type="entry name" value="Peptidase_M13_dom_2"/>
</dbReference>
<dbReference type="GO" id="GO:0004222">
    <property type="term" value="F:metalloendopeptidase activity"/>
    <property type="evidence" value="ECO:0007669"/>
    <property type="project" value="InterPro"/>
</dbReference>
<comment type="subcellular location">
    <subcellularLocation>
        <location evidence="1">Cell membrane</location>
        <topology evidence="1">Single-pass type II membrane protein</topology>
    </subcellularLocation>
</comment>
<reference evidence="4" key="1">
    <citation type="submission" date="2015-12" db="EMBL/GenBank/DDBJ databases">
        <title>De novo transcriptome assembly of four potential Pierce s Disease insect vectors from Arizona vineyards.</title>
        <authorList>
            <person name="Tassone E.E."/>
        </authorList>
    </citation>
    <scope>NUCLEOTIDE SEQUENCE</scope>
</reference>
<name>A0A1B6CP39_9HEMI</name>
<dbReference type="EMBL" id="GEDC01022041">
    <property type="protein sequence ID" value="JAS15257.1"/>
    <property type="molecule type" value="Transcribed_RNA"/>
</dbReference>
<dbReference type="InterPro" id="IPR008753">
    <property type="entry name" value="Peptidase_M13_N"/>
</dbReference>
<feature type="domain" description="Peptidase M13 N-terminal" evidence="3">
    <location>
        <begin position="49"/>
        <end position="175"/>
    </location>
</feature>
<dbReference type="InterPro" id="IPR000718">
    <property type="entry name" value="Peptidase_M13"/>
</dbReference>
<gene>
    <name evidence="4" type="ORF">g.2231</name>
</gene>